<reference evidence="1" key="1">
    <citation type="journal article" date="2015" name="Nature">
        <title>Complex archaea that bridge the gap between prokaryotes and eukaryotes.</title>
        <authorList>
            <person name="Spang A."/>
            <person name="Saw J.H."/>
            <person name="Jorgensen S.L."/>
            <person name="Zaremba-Niedzwiedzka K."/>
            <person name="Martijn J."/>
            <person name="Lind A.E."/>
            <person name="van Eijk R."/>
            <person name="Schleper C."/>
            <person name="Guy L."/>
            <person name="Ettema T.J."/>
        </authorList>
    </citation>
    <scope>NUCLEOTIDE SEQUENCE</scope>
</reference>
<name>A0A0F9G1G5_9ZZZZ</name>
<dbReference type="EMBL" id="LAZR01021746">
    <property type="protein sequence ID" value="KKL84276.1"/>
    <property type="molecule type" value="Genomic_DNA"/>
</dbReference>
<gene>
    <name evidence="1" type="ORF">LCGC14_1966370</name>
</gene>
<organism evidence="1">
    <name type="scientific">marine sediment metagenome</name>
    <dbReference type="NCBI Taxonomy" id="412755"/>
    <lineage>
        <taxon>unclassified sequences</taxon>
        <taxon>metagenomes</taxon>
        <taxon>ecological metagenomes</taxon>
    </lineage>
</organism>
<dbReference type="AlphaFoldDB" id="A0A0F9G1G5"/>
<accession>A0A0F9G1G5</accession>
<proteinExistence type="predicted"/>
<evidence type="ECO:0000313" key="1">
    <source>
        <dbReference type="EMBL" id="KKL84276.1"/>
    </source>
</evidence>
<protein>
    <submittedName>
        <fullName evidence="1">Uncharacterized protein</fullName>
    </submittedName>
</protein>
<comment type="caution">
    <text evidence="1">The sequence shown here is derived from an EMBL/GenBank/DDBJ whole genome shotgun (WGS) entry which is preliminary data.</text>
</comment>
<sequence length="561" mass="60735">RYRCGDLDPILYSDVIMTGATIEAIAGATTVFNLGREDTDLWRYRTFTGGYIRGNSRATDGVTFSDDASGNELAGRWIMQGTFFENCNRAIYKPKGNLGNIFIGVTTAASNFGYFAKDSQSPNIMHPGMDTFIGGRHAEHILCAFYTESNVESVVGLVLDQVIFEDNVAFALVVDGWNLASTALHLRSVVFENNNTGSASVDLGQGQGSETPRDILFRDVDHAIITGSHIRSQGWEFINSMVTTDGCFTNAASVLSRDSSSVVRFKDANLNGIDGGSNVIIESLTQQRKPSGNDGITMVAQIPPRDHIVTSLPGSGVAVYSNSFAFSDYTFSGVSSGGGVGTRTKVTSDGGPGIYDWYNNYTFTSDVVKTDDLAAIVANKWYVVTDSLRVVSGEIGTLDFKSADVTLNLVNNLDSPLRDNVADGDWVTLGSVVEYTDSTGSGNIRYHVARTAGQATEYDQGLCQIIQFDTQQEATDYFNSRAFYQAEDFDYSGVATTSSGSIAIDFTDEGFQDQPDAIYNIEMATDGDATLFYSSKSATGFTINNGAGTNTVNWRVYRRDV</sequence>
<feature type="non-terminal residue" evidence="1">
    <location>
        <position position="1"/>
    </location>
</feature>